<evidence type="ECO:0000256" key="1">
    <source>
        <dbReference type="SAM" id="MobiDB-lite"/>
    </source>
</evidence>
<reference evidence="2 3" key="3">
    <citation type="journal article" date="2010" name="BMC Genomics">
        <title>Transcriptome sequencing and comparative analysis of cucumber flowers with different sex types.</title>
        <authorList>
            <person name="Guo S."/>
            <person name="Zheng Y."/>
            <person name="Joung J.G."/>
            <person name="Liu S."/>
            <person name="Zhang Z."/>
            <person name="Crasta O.R."/>
            <person name="Sobral B.W."/>
            <person name="Xu Y."/>
            <person name="Huang S."/>
            <person name="Fei Z."/>
        </authorList>
    </citation>
    <scope>NUCLEOTIDE SEQUENCE [LARGE SCALE GENOMIC DNA]</scope>
    <source>
        <strain evidence="3">cv. 9930</strain>
    </source>
</reference>
<evidence type="ECO:0000313" key="2">
    <source>
        <dbReference type="EMBL" id="KGN53728.1"/>
    </source>
</evidence>
<keyword evidence="3" id="KW-1185">Reference proteome</keyword>
<dbReference type="Gramene" id="KGN53728">
    <property type="protein sequence ID" value="KGN53728"/>
    <property type="gene ID" value="Csa_4G112620"/>
</dbReference>
<organism evidence="2 3">
    <name type="scientific">Cucumis sativus</name>
    <name type="common">Cucumber</name>
    <dbReference type="NCBI Taxonomy" id="3659"/>
    <lineage>
        <taxon>Eukaryota</taxon>
        <taxon>Viridiplantae</taxon>
        <taxon>Streptophyta</taxon>
        <taxon>Embryophyta</taxon>
        <taxon>Tracheophyta</taxon>
        <taxon>Spermatophyta</taxon>
        <taxon>Magnoliopsida</taxon>
        <taxon>eudicotyledons</taxon>
        <taxon>Gunneridae</taxon>
        <taxon>Pentapetalae</taxon>
        <taxon>rosids</taxon>
        <taxon>fabids</taxon>
        <taxon>Cucurbitales</taxon>
        <taxon>Cucurbitaceae</taxon>
        <taxon>Benincaseae</taxon>
        <taxon>Cucumis</taxon>
    </lineage>
</organism>
<reference evidence="2 3" key="1">
    <citation type="journal article" date="2009" name="Nat. Genet.">
        <title>The genome of the cucumber, Cucumis sativus L.</title>
        <authorList>
            <person name="Huang S."/>
            <person name="Li R."/>
            <person name="Zhang Z."/>
            <person name="Li L."/>
            <person name="Gu X."/>
            <person name="Fan W."/>
            <person name="Lucas W.J."/>
            <person name="Wang X."/>
            <person name="Xie B."/>
            <person name="Ni P."/>
            <person name="Ren Y."/>
            <person name="Zhu H."/>
            <person name="Li J."/>
            <person name="Lin K."/>
            <person name="Jin W."/>
            <person name="Fei Z."/>
            <person name="Li G."/>
            <person name="Staub J."/>
            <person name="Kilian A."/>
            <person name="van der Vossen E.A."/>
            <person name="Wu Y."/>
            <person name="Guo J."/>
            <person name="He J."/>
            <person name="Jia Z."/>
            <person name="Ren Y."/>
            <person name="Tian G."/>
            <person name="Lu Y."/>
            <person name="Ruan J."/>
            <person name="Qian W."/>
            <person name="Wang M."/>
            <person name="Huang Q."/>
            <person name="Li B."/>
            <person name="Xuan Z."/>
            <person name="Cao J."/>
            <person name="Asan"/>
            <person name="Wu Z."/>
            <person name="Zhang J."/>
            <person name="Cai Q."/>
            <person name="Bai Y."/>
            <person name="Zhao B."/>
            <person name="Han Y."/>
            <person name="Li Y."/>
            <person name="Li X."/>
            <person name="Wang S."/>
            <person name="Shi Q."/>
            <person name="Liu S."/>
            <person name="Cho W.K."/>
            <person name="Kim J.Y."/>
            <person name="Xu Y."/>
            <person name="Heller-Uszynska K."/>
            <person name="Miao H."/>
            <person name="Cheng Z."/>
            <person name="Zhang S."/>
            <person name="Wu J."/>
            <person name="Yang Y."/>
            <person name="Kang H."/>
            <person name="Li M."/>
            <person name="Liang H."/>
            <person name="Ren X."/>
            <person name="Shi Z."/>
            <person name="Wen M."/>
            <person name="Jian M."/>
            <person name="Yang H."/>
            <person name="Zhang G."/>
            <person name="Yang Z."/>
            <person name="Chen R."/>
            <person name="Liu S."/>
            <person name="Li J."/>
            <person name="Ma L."/>
            <person name="Liu H."/>
            <person name="Zhou Y."/>
            <person name="Zhao J."/>
            <person name="Fang X."/>
            <person name="Li G."/>
            <person name="Fang L."/>
            <person name="Li Y."/>
            <person name="Liu D."/>
            <person name="Zheng H."/>
            <person name="Zhang Y."/>
            <person name="Qin N."/>
            <person name="Li Z."/>
            <person name="Yang G."/>
            <person name="Yang S."/>
            <person name="Bolund L."/>
            <person name="Kristiansen K."/>
            <person name="Zheng H."/>
            <person name="Li S."/>
            <person name="Zhang X."/>
            <person name="Yang H."/>
            <person name="Wang J."/>
            <person name="Sun R."/>
            <person name="Zhang B."/>
            <person name="Jiang S."/>
            <person name="Wang J."/>
            <person name="Du Y."/>
            <person name="Li S."/>
        </authorList>
    </citation>
    <scope>NUCLEOTIDE SEQUENCE [LARGE SCALE GENOMIC DNA]</scope>
    <source>
        <strain evidence="3">cv. 9930</strain>
    </source>
</reference>
<sequence>MSSIPHSALTQVVDSPPPLGSSARLLREVPPTVKASLSDASLQRSFLQNHLTHIKTLLHPPSSCPLSATALSLSKSPAISYLCCQWRYTPISDPDARGYFDFLIKNFQIKRKNN</sequence>
<name>A0A0A0KVX9_CUCSA</name>
<accession>A0A0A0KVX9</accession>
<protein>
    <submittedName>
        <fullName evidence="2">Uncharacterized protein</fullName>
    </submittedName>
</protein>
<proteinExistence type="predicted"/>
<dbReference type="EMBL" id="CM002925">
    <property type="protein sequence ID" value="KGN53728.1"/>
    <property type="molecule type" value="Genomic_DNA"/>
</dbReference>
<dbReference type="AlphaFoldDB" id="A0A0A0KVX9"/>
<evidence type="ECO:0000313" key="3">
    <source>
        <dbReference type="Proteomes" id="UP000029981"/>
    </source>
</evidence>
<feature type="compositionally biased region" description="Polar residues" evidence="1">
    <location>
        <begin position="1"/>
        <end position="13"/>
    </location>
</feature>
<feature type="region of interest" description="Disordered" evidence="1">
    <location>
        <begin position="1"/>
        <end position="25"/>
    </location>
</feature>
<dbReference type="Proteomes" id="UP000029981">
    <property type="component" value="Chromosome 4"/>
</dbReference>
<reference evidence="2 3" key="2">
    <citation type="journal article" date="2009" name="PLoS ONE">
        <title>An integrated genetic and cytogenetic map of the cucumber genome.</title>
        <authorList>
            <person name="Ren Y."/>
            <person name="Zhang Z."/>
            <person name="Liu J."/>
            <person name="Staub J.E."/>
            <person name="Han Y."/>
            <person name="Cheng Z."/>
            <person name="Li X."/>
            <person name="Lu J."/>
            <person name="Miao H."/>
            <person name="Kang H."/>
            <person name="Xie B."/>
            <person name="Gu X."/>
            <person name="Wang X."/>
            <person name="Du Y."/>
            <person name="Jin W."/>
            <person name="Huang S."/>
        </authorList>
    </citation>
    <scope>NUCLEOTIDE SEQUENCE [LARGE SCALE GENOMIC DNA]</scope>
    <source>
        <strain evidence="3">cv. 9930</strain>
    </source>
</reference>
<reference evidence="2 3" key="4">
    <citation type="journal article" date="2011" name="BMC Genomics">
        <title>RNA-Seq improves annotation of protein-coding genes in the cucumber genome.</title>
        <authorList>
            <person name="Li Z."/>
            <person name="Zhang Z."/>
            <person name="Yan P."/>
            <person name="Huang S."/>
            <person name="Fei Z."/>
            <person name="Lin K."/>
        </authorList>
    </citation>
    <scope>NUCLEOTIDE SEQUENCE [LARGE SCALE GENOMIC DNA]</scope>
    <source>
        <strain evidence="3">cv. 9930</strain>
    </source>
</reference>
<gene>
    <name evidence="2" type="ORF">Csa_4G112620</name>
</gene>